<name>A0ABV0IEQ0_9MICC</name>
<feature type="transmembrane region" description="Helical" evidence="8">
    <location>
        <begin position="337"/>
        <end position="356"/>
    </location>
</feature>
<feature type="transmembrane region" description="Helical" evidence="8">
    <location>
        <begin position="140"/>
        <end position="159"/>
    </location>
</feature>
<evidence type="ECO:0000256" key="8">
    <source>
        <dbReference type="SAM" id="Phobius"/>
    </source>
</evidence>
<feature type="transmembrane region" description="Helical" evidence="8">
    <location>
        <begin position="264"/>
        <end position="283"/>
    </location>
</feature>
<keyword evidence="10" id="KW-1185">Reference proteome</keyword>
<dbReference type="InterPro" id="IPR000715">
    <property type="entry name" value="Glycosyl_transferase_4"/>
</dbReference>
<gene>
    <name evidence="9" type="ORF">ABDK96_02910</name>
</gene>
<keyword evidence="4 8" id="KW-0812">Transmembrane</keyword>
<keyword evidence="6 8" id="KW-0472">Membrane</keyword>
<dbReference type="RefSeq" id="WP_309808876.1">
    <property type="nucleotide sequence ID" value="NZ_JBDXMX010000001.1"/>
</dbReference>
<feature type="transmembrane region" description="Helical" evidence="8">
    <location>
        <begin position="226"/>
        <end position="244"/>
    </location>
</feature>
<keyword evidence="3 9" id="KW-0808">Transferase</keyword>
<evidence type="ECO:0000256" key="2">
    <source>
        <dbReference type="ARBA" id="ARBA00022475"/>
    </source>
</evidence>
<evidence type="ECO:0000256" key="7">
    <source>
        <dbReference type="SAM" id="MobiDB-lite"/>
    </source>
</evidence>
<evidence type="ECO:0000313" key="9">
    <source>
        <dbReference type="EMBL" id="MEO9246626.1"/>
    </source>
</evidence>
<evidence type="ECO:0000256" key="3">
    <source>
        <dbReference type="ARBA" id="ARBA00022679"/>
    </source>
</evidence>
<protein>
    <submittedName>
        <fullName evidence="9">MraY family glycosyltransferase</fullName>
        <ecNumber evidence="9">2.7.8.-</ecNumber>
    </submittedName>
</protein>
<feature type="transmembrane region" description="Helical" evidence="8">
    <location>
        <begin position="52"/>
        <end position="70"/>
    </location>
</feature>
<evidence type="ECO:0000256" key="6">
    <source>
        <dbReference type="ARBA" id="ARBA00023136"/>
    </source>
</evidence>
<reference evidence="9 10" key="1">
    <citation type="submission" date="2024-05" db="EMBL/GenBank/DDBJ databases">
        <authorList>
            <person name="Yi C."/>
        </authorList>
    </citation>
    <scope>NUCLEOTIDE SEQUENCE [LARGE SCALE GENOMIC DNA]</scope>
    <source>
        <strain evidence="9 10">XS13</strain>
    </source>
</reference>
<proteinExistence type="predicted"/>
<evidence type="ECO:0000256" key="1">
    <source>
        <dbReference type="ARBA" id="ARBA00004651"/>
    </source>
</evidence>
<dbReference type="EC" id="2.7.8.-" evidence="9"/>
<feature type="transmembrane region" description="Helical" evidence="8">
    <location>
        <begin position="314"/>
        <end position="331"/>
    </location>
</feature>
<dbReference type="PANTHER" id="PTHR22926">
    <property type="entry name" value="PHOSPHO-N-ACETYLMURAMOYL-PENTAPEPTIDE-TRANSFERASE"/>
    <property type="match status" value="1"/>
</dbReference>
<dbReference type="PANTHER" id="PTHR22926:SF3">
    <property type="entry name" value="UNDECAPRENYL-PHOSPHATE ALPHA-N-ACETYLGLUCOSAMINYL 1-PHOSPHATE TRANSFERASE"/>
    <property type="match status" value="1"/>
</dbReference>
<dbReference type="GO" id="GO:0016740">
    <property type="term" value="F:transferase activity"/>
    <property type="evidence" value="ECO:0007669"/>
    <property type="project" value="UniProtKB-KW"/>
</dbReference>
<keyword evidence="2" id="KW-1003">Cell membrane</keyword>
<evidence type="ECO:0000313" key="10">
    <source>
        <dbReference type="Proteomes" id="UP001484097"/>
    </source>
</evidence>
<organism evidence="9 10">
    <name type="scientific">Citricoccus nitrophenolicus</name>
    <dbReference type="NCBI Taxonomy" id="863575"/>
    <lineage>
        <taxon>Bacteria</taxon>
        <taxon>Bacillati</taxon>
        <taxon>Actinomycetota</taxon>
        <taxon>Actinomycetes</taxon>
        <taxon>Micrococcales</taxon>
        <taxon>Micrococcaceae</taxon>
        <taxon>Citricoccus</taxon>
    </lineage>
</organism>
<keyword evidence="5 8" id="KW-1133">Transmembrane helix</keyword>
<evidence type="ECO:0000256" key="4">
    <source>
        <dbReference type="ARBA" id="ARBA00022692"/>
    </source>
</evidence>
<comment type="subcellular location">
    <subcellularLocation>
        <location evidence="1">Cell membrane</location>
        <topology evidence="1">Multi-pass membrane protein</topology>
    </subcellularLocation>
</comment>
<feature type="region of interest" description="Disordered" evidence="7">
    <location>
        <begin position="365"/>
        <end position="384"/>
    </location>
</feature>
<feature type="transmembrane region" description="Helical" evidence="8">
    <location>
        <begin position="82"/>
        <end position="100"/>
    </location>
</feature>
<sequence length="384" mass="41271">MKVYLMLLALSAVVSFVLTPAVRRLALAGHVFTPQRQRDVHREPVPKLGGVAMIAAVLVALAIGAMVPFLDGIYSDPGPLRGLLLALAVVVLMGVADDLWDLHWTLKLAGQVSAAALVAFHGIRVEAMPVGWIAVGNEPVQIGLTIFILVLTMNAINFVDGLDGLAAGMAAIGGSAFFIYTYLLTRTINEFDYSNLATLLMAVLVGSCVGFLPHNFNPARIFMGEVGAMLIGLLLATAAVAVTATVGDMQEGFRFRNVPAYMPILLPIAVMALPLLDLGMAVVRRTVRGASPFSADRGHLHHKLVDGGWTHRQAVLLLYLWTFLIAYGVVALNFIDWWIVLVVVGVLLLGAGYLTLHPWVRRSRSARSTPNAPNDPEATRGLET</sequence>
<dbReference type="Proteomes" id="UP001484097">
    <property type="component" value="Unassembled WGS sequence"/>
</dbReference>
<comment type="caution">
    <text evidence="9">The sequence shown here is derived from an EMBL/GenBank/DDBJ whole genome shotgun (WGS) entry which is preliminary data.</text>
</comment>
<accession>A0ABV0IEQ0</accession>
<feature type="transmembrane region" description="Helical" evidence="8">
    <location>
        <begin position="166"/>
        <end position="184"/>
    </location>
</feature>
<dbReference type="Pfam" id="PF00953">
    <property type="entry name" value="Glycos_transf_4"/>
    <property type="match status" value="1"/>
</dbReference>
<dbReference type="EMBL" id="JBDXMX010000001">
    <property type="protein sequence ID" value="MEO9246626.1"/>
    <property type="molecule type" value="Genomic_DNA"/>
</dbReference>
<evidence type="ECO:0000256" key="5">
    <source>
        <dbReference type="ARBA" id="ARBA00022989"/>
    </source>
</evidence>
<feature type="transmembrane region" description="Helical" evidence="8">
    <location>
        <begin position="196"/>
        <end position="214"/>
    </location>
</feature>
<dbReference type="CDD" id="cd06853">
    <property type="entry name" value="GT_WecA_like"/>
    <property type="match status" value="1"/>
</dbReference>